<comment type="similarity">
    <text evidence="2">Belongs to the major facilitator superfamily. TCR/Tet family.</text>
</comment>
<dbReference type="PROSITE" id="PS50850">
    <property type="entry name" value="MFS"/>
    <property type="match status" value="1"/>
</dbReference>
<reference evidence="12 13" key="1">
    <citation type="journal article" date="2016" name="Front. Microbiol.">
        <title>Comprehensive Phylogenetic Analysis of Bovine Non-aureus Staphylococci Species Based on Whole-Genome Sequencing.</title>
        <authorList>
            <person name="Naushad S."/>
            <person name="Barkema H.W."/>
            <person name="Luby C."/>
            <person name="Condas L.A."/>
            <person name="Nobrega D.B."/>
            <person name="Carson D.A."/>
            <person name="De Buck J."/>
        </authorList>
    </citation>
    <scope>NUCLEOTIDE SEQUENCE [LARGE SCALE GENOMIC DNA]</scope>
    <source>
        <strain evidence="12 13">SNUC 2993</strain>
    </source>
</reference>
<proteinExistence type="inferred from homology"/>
<evidence type="ECO:0000256" key="8">
    <source>
        <dbReference type="ARBA" id="ARBA00023251"/>
    </source>
</evidence>
<evidence type="ECO:0000256" key="7">
    <source>
        <dbReference type="ARBA" id="ARBA00023136"/>
    </source>
</evidence>
<dbReference type="STRING" id="1194526.A284_02250"/>
<gene>
    <name evidence="12" type="ORF">BU085_11400</name>
</gene>
<evidence type="ECO:0000256" key="5">
    <source>
        <dbReference type="ARBA" id="ARBA00022692"/>
    </source>
</evidence>
<feature type="transmembrane region" description="Helical" evidence="10">
    <location>
        <begin position="439"/>
        <end position="460"/>
    </location>
</feature>
<feature type="transmembrane region" description="Helical" evidence="10">
    <location>
        <begin position="339"/>
        <end position="358"/>
    </location>
</feature>
<dbReference type="CDD" id="cd17321">
    <property type="entry name" value="MFS_MMR_MDR_like"/>
    <property type="match status" value="1"/>
</dbReference>
<evidence type="ECO:0000256" key="2">
    <source>
        <dbReference type="ARBA" id="ARBA00007520"/>
    </source>
</evidence>
<evidence type="ECO:0000259" key="11">
    <source>
        <dbReference type="PROSITE" id="PS50850"/>
    </source>
</evidence>
<evidence type="ECO:0000313" key="12">
    <source>
        <dbReference type="EMBL" id="PTI49708.1"/>
    </source>
</evidence>
<evidence type="ECO:0000256" key="3">
    <source>
        <dbReference type="ARBA" id="ARBA00022448"/>
    </source>
</evidence>
<evidence type="ECO:0000256" key="4">
    <source>
        <dbReference type="ARBA" id="ARBA00022475"/>
    </source>
</evidence>
<dbReference type="GO" id="GO:0005886">
    <property type="term" value="C:plasma membrane"/>
    <property type="evidence" value="ECO:0007669"/>
    <property type="project" value="UniProtKB-SubCell"/>
</dbReference>
<protein>
    <recommendedName>
        <fullName evidence="9">Quinolone resistance protein NorB</fullName>
    </recommendedName>
</protein>
<sequence length="467" mass="50294">MNKASREFEGDNRLLLGIILGVITFWLFAQSLVNLVVPLQSTYQSDIGTINIAVSLTALMSGLFIVGAGDFADKFGRVKVTYIGLVLNIIGSLLIIITPLTPFLIAGRIFQGLSAACIMPATLAIINQYYIGTARQRALSYWSIGSWGGSGICTLFGGLMSTHFGWRTIFIVSIVLTLLSMYLIKHTPETKAEPIITENGEKKKFDIVGLMILIICMLSINVIITQTSKLGLFSPIILSLIVVFIVSLIGFIMYENKIKYPLVDFSLFSNKGYSGATVSNFMLNGVAGGTLIVVNTYYQQQLDFNESQTGMISLTYLIAVLIMIRVGEKILQALGPKRPLLMGSGITALGLVLLSLTFLPEPWYITSSVIGYLLFGTGLGIYATPSTDTAVAQAPDEKVGVASGVYKMASSLGNAFGVAISGTIYGVFASQMNMELGGFMGVILNAVIAIIAFFAILLLVPKKARNL</sequence>
<dbReference type="Gene3D" id="1.20.1720.10">
    <property type="entry name" value="Multidrug resistance protein D"/>
    <property type="match status" value="1"/>
</dbReference>
<keyword evidence="6 10" id="KW-1133">Transmembrane helix</keyword>
<feature type="transmembrane region" description="Helical" evidence="10">
    <location>
        <begin position="364"/>
        <end position="384"/>
    </location>
</feature>
<feature type="transmembrane region" description="Helical" evidence="10">
    <location>
        <begin position="230"/>
        <end position="254"/>
    </location>
</feature>
<feature type="transmembrane region" description="Helical" evidence="10">
    <location>
        <begin position="164"/>
        <end position="184"/>
    </location>
</feature>
<dbReference type="FunFam" id="1.20.1720.10:FF:000015">
    <property type="entry name" value="Quinolone resistance protein NorB"/>
    <property type="match status" value="1"/>
</dbReference>
<keyword evidence="5 10" id="KW-0812">Transmembrane</keyword>
<dbReference type="GO" id="GO:0022857">
    <property type="term" value="F:transmembrane transporter activity"/>
    <property type="evidence" value="ECO:0007669"/>
    <property type="project" value="InterPro"/>
</dbReference>
<comment type="subcellular location">
    <subcellularLocation>
        <location evidence="1">Cell membrane</location>
        <topology evidence="1">Multi-pass membrane protein</topology>
    </subcellularLocation>
</comment>
<dbReference type="SUPFAM" id="SSF103473">
    <property type="entry name" value="MFS general substrate transporter"/>
    <property type="match status" value="1"/>
</dbReference>
<dbReference type="FunFam" id="1.20.1250.20:FF:000252">
    <property type="entry name" value="Quinolone resistance protein NorB"/>
    <property type="match status" value="1"/>
</dbReference>
<feature type="transmembrane region" description="Helical" evidence="10">
    <location>
        <begin position="12"/>
        <end position="29"/>
    </location>
</feature>
<dbReference type="InterPro" id="IPR020846">
    <property type="entry name" value="MFS_dom"/>
</dbReference>
<evidence type="ECO:0000256" key="1">
    <source>
        <dbReference type="ARBA" id="ARBA00004651"/>
    </source>
</evidence>
<evidence type="ECO:0000256" key="9">
    <source>
        <dbReference type="ARBA" id="ARBA00040594"/>
    </source>
</evidence>
<keyword evidence="7 10" id="KW-0472">Membrane</keyword>
<evidence type="ECO:0000256" key="10">
    <source>
        <dbReference type="SAM" id="Phobius"/>
    </source>
</evidence>
<dbReference type="EMBL" id="PZEV01000053">
    <property type="protein sequence ID" value="PTI49708.1"/>
    <property type="molecule type" value="Genomic_DNA"/>
</dbReference>
<feature type="transmembrane region" description="Helical" evidence="10">
    <location>
        <begin position="205"/>
        <end position="224"/>
    </location>
</feature>
<keyword evidence="3" id="KW-0813">Transport</keyword>
<feature type="transmembrane region" description="Helical" evidence="10">
    <location>
        <begin position="138"/>
        <end position="158"/>
    </location>
</feature>
<dbReference type="InterPro" id="IPR011701">
    <property type="entry name" value="MFS"/>
</dbReference>
<evidence type="ECO:0000313" key="13">
    <source>
        <dbReference type="Proteomes" id="UP000240717"/>
    </source>
</evidence>
<feature type="transmembrane region" description="Helical" evidence="10">
    <location>
        <begin position="103"/>
        <end position="126"/>
    </location>
</feature>
<name>A0A2T4PXW5_STAWA</name>
<dbReference type="Pfam" id="PF07690">
    <property type="entry name" value="MFS_1"/>
    <property type="match status" value="1"/>
</dbReference>
<organism evidence="12 13">
    <name type="scientific">Staphylococcus warneri</name>
    <dbReference type="NCBI Taxonomy" id="1292"/>
    <lineage>
        <taxon>Bacteria</taxon>
        <taxon>Bacillati</taxon>
        <taxon>Bacillota</taxon>
        <taxon>Bacilli</taxon>
        <taxon>Bacillales</taxon>
        <taxon>Staphylococcaceae</taxon>
        <taxon>Staphylococcus</taxon>
    </lineage>
</organism>
<feature type="transmembrane region" description="Helical" evidence="10">
    <location>
        <begin position="405"/>
        <end position="427"/>
    </location>
</feature>
<dbReference type="RefSeq" id="WP_002450375.1">
    <property type="nucleotide sequence ID" value="NZ_CP054017.1"/>
</dbReference>
<keyword evidence="8" id="KW-0046">Antibiotic resistance</keyword>
<feature type="transmembrane region" description="Helical" evidence="10">
    <location>
        <begin position="275"/>
        <end position="298"/>
    </location>
</feature>
<accession>A0A2T4PXW5</accession>
<feature type="domain" description="Major facilitator superfamily (MFS) profile" evidence="11">
    <location>
        <begin position="14"/>
        <end position="464"/>
    </location>
</feature>
<dbReference type="GO" id="GO:0046677">
    <property type="term" value="P:response to antibiotic"/>
    <property type="evidence" value="ECO:0007669"/>
    <property type="project" value="UniProtKB-KW"/>
</dbReference>
<feature type="transmembrane region" description="Helical" evidence="10">
    <location>
        <begin position="49"/>
        <end position="68"/>
    </location>
</feature>
<dbReference type="PANTHER" id="PTHR42718:SF9">
    <property type="entry name" value="MAJOR FACILITATOR SUPERFAMILY MULTIDRUG TRANSPORTER MFSC"/>
    <property type="match status" value="1"/>
</dbReference>
<dbReference type="AlphaFoldDB" id="A0A2T4PXW5"/>
<dbReference type="InterPro" id="IPR036259">
    <property type="entry name" value="MFS_trans_sf"/>
</dbReference>
<feature type="transmembrane region" description="Helical" evidence="10">
    <location>
        <begin position="310"/>
        <end position="327"/>
    </location>
</feature>
<dbReference type="Gene3D" id="1.20.1250.20">
    <property type="entry name" value="MFS general substrate transporter like domains"/>
    <property type="match status" value="1"/>
</dbReference>
<comment type="caution">
    <text evidence="12">The sequence shown here is derived from an EMBL/GenBank/DDBJ whole genome shotgun (WGS) entry which is preliminary data.</text>
</comment>
<evidence type="ECO:0000256" key="6">
    <source>
        <dbReference type="ARBA" id="ARBA00022989"/>
    </source>
</evidence>
<feature type="transmembrane region" description="Helical" evidence="10">
    <location>
        <begin position="80"/>
        <end position="97"/>
    </location>
</feature>
<dbReference type="Proteomes" id="UP000240717">
    <property type="component" value="Unassembled WGS sequence"/>
</dbReference>
<keyword evidence="4" id="KW-1003">Cell membrane</keyword>
<dbReference type="PANTHER" id="PTHR42718">
    <property type="entry name" value="MAJOR FACILITATOR SUPERFAMILY MULTIDRUG TRANSPORTER MFSC"/>
    <property type="match status" value="1"/>
</dbReference>